<protein>
    <submittedName>
        <fullName evidence="4">Putative nuclease HARBI1</fullName>
    </submittedName>
</protein>
<dbReference type="GO" id="GO:0046872">
    <property type="term" value="F:metal ion binding"/>
    <property type="evidence" value="ECO:0007669"/>
    <property type="project" value="UniProtKB-KW"/>
</dbReference>
<evidence type="ECO:0000256" key="1">
    <source>
        <dbReference type="ARBA" id="ARBA00001968"/>
    </source>
</evidence>
<comment type="cofactor">
    <cofactor evidence="1">
        <name>a divalent metal cation</name>
        <dbReference type="ChEBI" id="CHEBI:60240"/>
    </cofactor>
</comment>
<feature type="domain" description="DDE Tnp4" evidence="3">
    <location>
        <begin position="81"/>
        <end position="184"/>
    </location>
</feature>
<dbReference type="Proteomes" id="UP000198287">
    <property type="component" value="Unassembled WGS sequence"/>
</dbReference>
<gene>
    <name evidence="4" type="ORF">Fcan01_18131</name>
</gene>
<dbReference type="OMA" id="FANGCEK"/>
<evidence type="ECO:0000259" key="3">
    <source>
        <dbReference type="Pfam" id="PF13359"/>
    </source>
</evidence>
<comment type="caution">
    <text evidence="4">The sequence shown here is derived from an EMBL/GenBank/DDBJ whole genome shotgun (WGS) entry which is preliminary data.</text>
</comment>
<sequence>MNMENFDCILRLIHVDILGAHIHSRPISPMEKLAITIREVLSSIIKRLGPLHLAPPTTETWVTNEVGFRNIWNHPHAIGALDGKHIRIVAASHKGSTHYNYKGFHSIVLLAIAAPDYKFAYIDIGAPGSQSDGGVFSRSSLGINLQNGSLGIPGLKELGGKQMPHVFLADDAFALKENLMKPYPGKFLEIS</sequence>
<keyword evidence="5" id="KW-1185">Reference proteome</keyword>
<accession>A0A226DPN0</accession>
<proteinExistence type="predicted"/>
<name>A0A226DPN0_FOLCA</name>
<evidence type="ECO:0000256" key="2">
    <source>
        <dbReference type="ARBA" id="ARBA00022723"/>
    </source>
</evidence>
<reference evidence="4 5" key="1">
    <citation type="submission" date="2015-12" db="EMBL/GenBank/DDBJ databases">
        <title>The genome of Folsomia candida.</title>
        <authorList>
            <person name="Faddeeva A."/>
            <person name="Derks M.F."/>
            <person name="Anvar Y."/>
            <person name="Smit S."/>
            <person name="Van Straalen N."/>
            <person name="Roelofs D."/>
        </authorList>
    </citation>
    <scope>NUCLEOTIDE SEQUENCE [LARGE SCALE GENOMIC DNA]</scope>
    <source>
        <strain evidence="4 5">VU population</strain>
        <tissue evidence="4">Whole body</tissue>
    </source>
</reference>
<evidence type="ECO:0000313" key="4">
    <source>
        <dbReference type="EMBL" id="OXA46968.1"/>
    </source>
</evidence>
<dbReference type="AlphaFoldDB" id="A0A226DPN0"/>
<dbReference type="Pfam" id="PF13359">
    <property type="entry name" value="DDE_Tnp_4"/>
    <property type="match status" value="1"/>
</dbReference>
<dbReference type="EMBL" id="LNIX01000014">
    <property type="protein sequence ID" value="OXA46968.1"/>
    <property type="molecule type" value="Genomic_DNA"/>
</dbReference>
<keyword evidence="2" id="KW-0479">Metal-binding</keyword>
<dbReference type="InterPro" id="IPR027806">
    <property type="entry name" value="HARBI1_dom"/>
</dbReference>
<organism evidence="4 5">
    <name type="scientific">Folsomia candida</name>
    <name type="common">Springtail</name>
    <dbReference type="NCBI Taxonomy" id="158441"/>
    <lineage>
        <taxon>Eukaryota</taxon>
        <taxon>Metazoa</taxon>
        <taxon>Ecdysozoa</taxon>
        <taxon>Arthropoda</taxon>
        <taxon>Hexapoda</taxon>
        <taxon>Collembola</taxon>
        <taxon>Entomobryomorpha</taxon>
        <taxon>Isotomoidea</taxon>
        <taxon>Isotomidae</taxon>
        <taxon>Proisotominae</taxon>
        <taxon>Folsomia</taxon>
    </lineage>
</organism>
<evidence type="ECO:0000313" key="5">
    <source>
        <dbReference type="Proteomes" id="UP000198287"/>
    </source>
</evidence>